<dbReference type="InterPro" id="IPR001173">
    <property type="entry name" value="Glyco_trans_2-like"/>
</dbReference>
<evidence type="ECO:0000313" key="4">
    <source>
        <dbReference type="EMBL" id="GGR04954.1"/>
    </source>
</evidence>
<dbReference type="GeneID" id="95456659"/>
<evidence type="ECO:0000259" key="3">
    <source>
        <dbReference type="Pfam" id="PF00535"/>
    </source>
</evidence>
<evidence type="ECO:0000313" key="7">
    <source>
        <dbReference type="Proteomes" id="UP000642014"/>
    </source>
</evidence>
<dbReference type="PANTHER" id="PTHR43685:SF2">
    <property type="entry name" value="GLYCOSYLTRANSFERASE 2-LIKE DOMAIN-CONTAINING PROTEIN"/>
    <property type="match status" value="1"/>
</dbReference>
<dbReference type="InterPro" id="IPR029044">
    <property type="entry name" value="Nucleotide-diphossugar_trans"/>
</dbReference>
<dbReference type="InterPro" id="IPR050834">
    <property type="entry name" value="Glycosyltransf_2"/>
</dbReference>
<proteinExistence type="predicted"/>
<feature type="transmembrane region" description="Helical" evidence="2">
    <location>
        <begin position="281"/>
        <end position="298"/>
    </location>
</feature>
<evidence type="ECO:0000313" key="5">
    <source>
        <dbReference type="EMBL" id="QEV34705.1"/>
    </source>
</evidence>
<feature type="domain" description="Glycosyltransferase 2-like" evidence="3">
    <location>
        <begin position="23"/>
        <end position="135"/>
    </location>
</feature>
<dbReference type="Proteomes" id="UP000642014">
    <property type="component" value="Unassembled WGS sequence"/>
</dbReference>
<reference evidence="4 7" key="1">
    <citation type="journal article" date="2014" name="Int. J. Syst. Evol. Microbiol.">
        <title>Complete genome sequence of Corynebacterium casei LMG S-19264T (=DSM 44701T), isolated from a smear-ripened cheese.</title>
        <authorList>
            <consortium name="US DOE Joint Genome Institute (JGI-PGF)"/>
            <person name="Walter F."/>
            <person name="Albersmeier A."/>
            <person name="Kalinowski J."/>
            <person name="Ruckert C."/>
        </authorList>
    </citation>
    <scope>NUCLEOTIDE SEQUENCE [LARGE SCALE GENOMIC DNA]</scope>
    <source>
        <strain evidence="4 7">JCM 4205</strain>
    </source>
</reference>
<keyword evidence="2" id="KW-1133">Transmembrane helix</keyword>
<dbReference type="Gene3D" id="3.90.550.10">
    <property type="entry name" value="Spore Coat Polysaccharide Biosynthesis Protein SpsA, Chain A"/>
    <property type="match status" value="1"/>
</dbReference>
<accession>A0AAV4KBP9</accession>
<dbReference type="EMBL" id="BMSJ01000001">
    <property type="protein sequence ID" value="GGR04954.1"/>
    <property type="molecule type" value="Genomic_DNA"/>
</dbReference>
<dbReference type="SUPFAM" id="SSF53448">
    <property type="entry name" value="Nucleotide-diphospho-sugar transferases"/>
    <property type="match status" value="1"/>
</dbReference>
<evidence type="ECO:0000313" key="6">
    <source>
        <dbReference type="Proteomes" id="UP000326029"/>
    </source>
</evidence>
<reference evidence="5 6" key="2">
    <citation type="submission" date="2017-09" db="EMBL/GenBank/DDBJ databases">
        <authorList>
            <person name="Lee N."/>
            <person name="Cho B.-K."/>
        </authorList>
    </citation>
    <scope>NUCLEOTIDE SEQUENCE [LARGE SCALE GENOMIC DNA]</scope>
    <source>
        <strain evidence="5 6">ATCC 19740</strain>
    </source>
</reference>
<keyword evidence="6" id="KW-1185">Reference proteome</keyword>
<dbReference type="AlphaFoldDB" id="A0AAV4KBP9"/>
<dbReference type="RefSeq" id="WP_152370744.1">
    <property type="nucleotide sequence ID" value="NZ_BMSJ01000001.1"/>
</dbReference>
<feature type="region of interest" description="Disordered" evidence="1">
    <location>
        <begin position="348"/>
        <end position="371"/>
    </location>
</feature>
<organism evidence="4 7">
    <name type="scientific">Streptomyces cinereoruber</name>
    <dbReference type="NCBI Taxonomy" id="67260"/>
    <lineage>
        <taxon>Bacteria</taxon>
        <taxon>Bacillati</taxon>
        <taxon>Actinomycetota</taxon>
        <taxon>Actinomycetes</taxon>
        <taxon>Kitasatosporales</taxon>
        <taxon>Streptomycetaceae</taxon>
        <taxon>Streptomyces</taxon>
    </lineage>
</organism>
<evidence type="ECO:0000256" key="1">
    <source>
        <dbReference type="SAM" id="MobiDB-lite"/>
    </source>
</evidence>
<sequence>MSSTPSPAPSSPVSSAPSFPLVSVIVPNYNYGRSIGLCVEAALTQTYPNVEVVVVDDCSTDDSAAIAAAAGARVVSTGVNSGVAVARNLGAELSSGEILVFLDSDVAMHPDAVEKSVELLASGRGYGAICGTYEPEPLIRDSLIEEYRSLQQYYLLLRSEGVIDTVHTAILAMPRHVFDEVGPFNPILRHTEDQDYGRRISERYTVLSSLEVRGRHDHDDTLRIVLDKVFARARLAVPLILGRRALQGGFVTGPRAGASLAAPLAVAALAAPVLWGPLWALLPLALFALGVLGDLDMYRVVRKHRGRAFLVYFVAVNFLVNLTVFAAIGVAGVQWLCSKRFRHLYDPQPRPEHRPAAETPVRTAGAVASRG</sequence>
<reference evidence="4" key="3">
    <citation type="submission" date="2023-08" db="EMBL/GenBank/DDBJ databases">
        <authorList>
            <person name="Sun Q."/>
            <person name="Ohkuma M."/>
        </authorList>
    </citation>
    <scope>NUCLEOTIDE SEQUENCE</scope>
    <source>
        <strain evidence="4">JCM 4205</strain>
    </source>
</reference>
<dbReference type="EMBL" id="CP023693">
    <property type="protein sequence ID" value="QEV34705.1"/>
    <property type="molecule type" value="Genomic_DNA"/>
</dbReference>
<keyword evidence="2" id="KW-0812">Transmembrane</keyword>
<keyword evidence="2" id="KW-0472">Membrane</keyword>
<dbReference type="PANTHER" id="PTHR43685">
    <property type="entry name" value="GLYCOSYLTRANSFERASE"/>
    <property type="match status" value="1"/>
</dbReference>
<dbReference type="Proteomes" id="UP000326029">
    <property type="component" value="Chromosome"/>
</dbReference>
<evidence type="ECO:0000256" key="2">
    <source>
        <dbReference type="SAM" id="Phobius"/>
    </source>
</evidence>
<name>A0AAV4KBP9_9ACTN</name>
<feature type="transmembrane region" description="Helical" evidence="2">
    <location>
        <begin position="310"/>
        <end position="336"/>
    </location>
</feature>
<dbReference type="CDD" id="cd00761">
    <property type="entry name" value="Glyco_tranf_GTA_type"/>
    <property type="match status" value="1"/>
</dbReference>
<gene>
    <name evidence="5" type="ORF">CP977_23140</name>
    <name evidence="4" type="ORF">GCM10010497_02850</name>
</gene>
<dbReference type="Pfam" id="PF00535">
    <property type="entry name" value="Glycos_transf_2"/>
    <property type="match status" value="1"/>
</dbReference>
<protein>
    <submittedName>
        <fullName evidence="5">Glycosyltransferase family 2 protein</fullName>
    </submittedName>
</protein>